<dbReference type="PANTHER" id="PTHR30163:SF8">
    <property type="entry name" value="LYTIC MUREIN TRANSGLYCOSYLASE"/>
    <property type="match status" value="1"/>
</dbReference>
<dbReference type="EC" id="4.2.2.-" evidence="3"/>
<keyword evidence="1" id="KW-0732">Signal</keyword>
<dbReference type="FunFam" id="1.10.8.350:FF:000001">
    <property type="entry name" value="Lytic murein transglycosylase B"/>
    <property type="match status" value="1"/>
</dbReference>
<dbReference type="NCBIfam" id="TIGR02283">
    <property type="entry name" value="MltB_2"/>
    <property type="match status" value="1"/>
</dbReference>
<feature type="chain" id="PRO_5013383109" evidence="1">
    <location>
        <begin position="22"/>
        <end position="335"/>
    </location>
</feature>
<dbReference type="RefSeq" id="WP_074373765.1">
    <property type="nucleotide sequence ID" value="NZ_AP024907.1"/>
</dbReference>
<dbReference type="InterPro" id="IPR043426">
    <property type="entry name" value="MltB-like"/>
</dbReference>
<dbReference type="Proteomes" id="UP000184774">
    <property type="component" value="Unassembled WGS sequence"/>
</dbReference>
<dbReference type="PROSITE" id="PS51257">
    <property type="entry name" value="PROKAR_LIPOPROTEIN"/>
    <property type="match status" value="1"/>
</dbReference>
<keyword evidence="3" id="KW-0456">Lyase</keyword>
<dbReference type="Gene3D" id="1.10.8.350">
    <property type="entry name" value="Bacterial muramidase"/>
    <property type="match status" value="1"/>
</dbReference>
<dbReference type="CDD" id="cd13399">
    <property type="entry name" value="Slt35-like"/>
    <property type="match status" value="1"/>
</dbReference>
<protein>
    <submittedName>
        <fullName evidence="3">Membrane-bound lytic murein transglycosylase B</fullName>
        <ecNumber evidence="3">4.2.2.-</ecNumber>
    </submittedName>
</protein>
<reference evidence="3 4" key="1">
    <citation type="submission" date="2016-12" db="EMBL/GenBank/DDBJ databases">
        <authorList>
            <person name="Song W.-J."/>
            <person name="Kurnit D.M."/>
        </authorList>
    </citation>
    <scope>NUCLEOTIDE SEQUENCE [LARGE SCALE GENOMIC DNA]</scope>
    <source>
        <strain evidence="3 4">CECT 9026</strain>
    </source>
</reference>
<dbReference type="AlphaFoldDB" id="A0A1N6M7C6"/>
<gene>
    <name evidence="3" type="primary">mltB</name>
    <name evidence="3" type="ORF">VSP9026_02998</name>
</gene>
<name>A0A1N6M7C6_9VIBR</name>
<dbReference type="PANTHER" id="PTHR30163">
    <property type="entry name" value="MEMBRANE-BOUND LYTIC MUREIN TRANSGLYCOSYLASE B"/>
    <property type="match status" value="1"/>
</dbReference>
<dbReference type="OrthoDB" id="9772911at2"/>
<dbReference type="InterPro" id="IPR011970">
    <property type="entry name" value="MltB_2"/>
</dbReference>
<evidence type="ECO:0000313" key="4">
    <source>
        <dbReference type="Proteomes" id="UP000184774"/>
    </source>
</evidence>
<proteinExistence type="predicted"/>
<dbReference type="GO" id="GO:0008933">
    <property type="term" value="F:peptidoglycan lytic transglycosylase activity"/>
    <property type="evidence" value="ECO:0007669"/>
    <property type="project" value="TreeGrafter"/>
</dbReference>
<feature type="domain" description="Transglycosylase SLT" evidence="2">
    <location>
        <begin position="30"/>
        <end position="325"/>
    </location>
</feature>
<evidence type="ECO:0000256" key="1">
    <source>
        <dbReference type="SAM" id="SignalP"/>
    </source>
</evidence>
<sequence>MKKLWSVGLGLILSCPLYVNAESIANTQRFEQYVDDLKQQAQQEGISQATIQAAFANVTYRPRAIVADNNQPEKKLTLDEYIPRAVPDWKVAKAKKLYQEHYDELVRIGKQYGVQPRYIVALWGVESNFGSLTGGYNVVDALATLAYDGRRERFFRNEMMAALKILEQRHITPQAMKGSWAGAMGQCQFMPSSFLAFAADGNGDGKKDIWGTKADVFASTANYLSQSGWNEHMIWGRQVHLPRGFDMRLSGRGKGQGQMLHQWSELGVTRYDGSPLPKLKQDIEAWLIAPDDEQGRVYLVYNNYNVLMKWNRSYYFALAVSHLADRIIMNEPTRK</sequence>
<dbReference type="GO" id="GO:0009253">
    <property type="term" value="P:peptidoglycan catabolic process"/>
    <property type="evidence" value="ECO:0007669"/>
    <property type="project" value="TreeGrafter"/>
</dbReference>
<feature type="signal peptide" evidence="1">
    <location>
        <begin position="1"/>
        <end position="21"/>
    </location>
</feature>
<evidence type="ECO:0000313" key="3">
    <source>
        <dbReference type="EMBL" id="SIO95257.1"/>
    </source>
</evidence>
<dbReference type="InterPro" id="IPR023346">
    <property type="entry name" value="Lysozyme-like_dom_sf"/>
</dbReference>
<evidence type="ECO:0000259" key="2">
    <source>
        <dbReference type="Pfam" id="PF13406"/>
    </source>
</evidence>
<dbReference type="InterPro" id="IPR031304">
    <property type="entry name" value="SLT_2"/>
</dbReference>
<dbReference type="Gene3D" id="1.10.530.10">
    <property type="match status" value="1"/>
</dbReference>
<dbReference type="Pfam" id="PF13406">
    <property type="entry name" value="SLT_2"/>
    <property type="match status" value="1"/>
</dbReference>
<organism evidence="3 4">
    <name type="scientific">Vibrio spartinae</name>
    <dbReference type="NCBI Taxonomy" id="1918945"/>
    <lineage>
        <taxon>Bacteria</taxon>
        <taxon>Pseudomonadati</taxon>
        <taxon>Pseudomonadota</taxon>
        <taxon>Gammaproteobacteria</taxon>
        <taxon>Vibrionales</taxon>
        <taxon>Vibrionaceae</taxon>
        <taxon>Vibrio</taxon>
    </lineage>
</organism>
<dbReference type="SUPFAM" id="SSF53955">
    <property type="entry name" value="Lysozyme-like"/>
    <property type="match status" value="1"/>
</dbReference>
<accession>A0A1N6M7C6</accession>
<dbReference type="EMBL" id="FSSB01000018">
    <property type="protein sequence ID" value="SIO95257.1"/>
    <property type="molecule type" value="Genomic_DNA"/>
</dbReference>